<dbReference type="Pfam" id="PF02771">
    <property type="entry name" value="Acyl-CoA_dh_N"/>
    <property type="match status" value="1"/>
</dbReference>
<dbReference type="Gene3D" id="2.40.110.10">
    <property type="entry name" value="Butyryl-CoA Dehydrogenase, subunit A, domain 2"/>
    <property type="match status" value="1"/>
</dbReference>
<dbReference type="InterPro" id="IPR036250">
    <property type="entry name" value="AcylCo_DH-like_C"/>
</dbReference>
<evidence type="ECO:0000313" key="4">
    <source>
        <dbReference type="EMBL" id="GIM83206.1"/>
    </source>
</evidence>
<reference evidence="4" key="1">
    <citation type="submission" date="2021-03" db="EMBL/GenBank/DDBJ databases">
        <title>Whole genome shotgun sequence of Actinoplanes consettensis NBRC 14913.</title>
        <authorList>
            <person name="Komaki H."/>
            <person name="Tamura T."/>
        </authorList>
    </citation>
    <scope>NUCLEOTIDE SEQUENCE</scope>
    <source>
        <strain evidence="4">NBRC 14913</strain>
    </source>
</reference>
<evidence type="ECO:0000313" key="5">
    <source>
        <dbReference type="Proteomes" id="UP000680865"/>
    </source>
</evidence>
<dbReference type="GO" id="GO:0003995">
    <property type="term" value="F:acyl-CoA dehydrogenase activity"/>
    <property type="evidence" value="ECO:0007669"/>
    <property type="project" value="TreeGrafter"/>
</dbReference>
<accession>A0A919T182</accession>
<dbReference type="PANTHER" id="PTHR43884">
    <property type="entry name" value="ACYL-COA DEHYDROGENASE"/>
    <property type="match status" value="1"/>
</dbReference>
<dbReference type="InterPro" id="IPR009100">
    <property type="entry name" value="AcylCoA_DH/oxidase_NM_dom_sf"/>
</dbReference>
<evidence type="ECO:0000259" key="2">
    <source>
        <dbReference type="Pfam" id="PF02771"/>
    </source>
</evidence>
<comment type="caution">
    <text evidence="4">The sequence shown here is derived from an EMBL/GenBank/DDBJ whole genome shotgun (WGS) entry which is preliminary data.</text>
</comment>
<keyword evidence="5" id="KW-1185">Reference proteome</keyword>
<evidence type="ECO:0000259" key="3">
    <source>
        <dbReference type="Pfam" id="PF08028"/>
    </source>
</evidence>
<dbReference type="PANTHER" id="PTHR43884:SF12">
    <property type="entry name" value="ISOVALERYL-COA DEHYDROGENASE, MITOCHONDRIAL-RELATED"/>
    <property type="match status" value="1"/>
</dbReference>
<protein>
    <submittedName>
        <fullName evidence="4">Hydroxylase</fullName>
    </submittedName>
</protein>
<organism evidence="4 5">
    <name type="scientific">Winogradskya consettensis</name>
    <dbReference type="NCBI Taxonomy" id="113560"/>
    <lineage>
        <taxon>Bacteria</taxon>
        <taxon>Bacillati</taxon>
        <taxon>Actinomycetota</taxon>
        <taxon>Actinomycetes</taxon>
        <taxon>Micromonosporales</taxon>
        <taxon>Micromonosporaceae</taxon>
        <taxon>Winogradskya</taxon>
    </lineage>
</organism>
<dbReference type="SUPFAM" id="SSF56645">
    <property type="entry name" value="Acyl-CoA dehydrogenase NM domain-like"/>
    <property type="match status" value="1"/>
</dbReference>
<dbReference type="InterPro" id="IPR037069">
    <property type="entry name" value="AcylCoA_DH/ox_N_sf"/>
</dbReference>
<feature type="domain" description="Acyl-CoA dehydrogenase/oxidase N-terminal" evidence="2">
    <location>
        <begin position="16"/>
        <end position="87"/>
    </location>
</feature>
<dbReference type="SUPFAM" id="SSF47203">
    <property type="entry name" value="Acyl-CoA dehydrogenase C-terminal domain-like"/>
    <property type="match status" value="1"/>
</dbReference>
<dbReference type="Gene3D" id="1.20.140.10">
    <property type="entry name" value="Butyryl-CoA Dehydrogenase, subunit A, domain 3"/>
    <property type="match status" value="1"/>
</dbReference>
<dbReference type="PIRSF" id="PIRSF016578">
    <property type="entry name" value="HsaA"/>
    <property type="match status" value="1"/>
</dbReference>
<dbReference type="GO" id="GO:0050660">
    <property type="term" value="F:flavin adenine dinucleotide binding"/>
    <property type="evidence" value="ECO:0007669"/>
    <property type="project" value="InterPro"/>
</dbReference>
<dbReference type="RefSeq" id="WP_213002885.1">
    <property type="nucleotide sequence ID" value="NZ_BAAATW010000011.1"/>
</dbReference>
<dbReference type="InterPro" id="IPR046373">
    <property type="entry name" value="Acyl-CoA_Oxase/DH_mid-dom_sf"/>
</dbReference>
<keyword evidence="1" id="KW-0560">Oxidoreductase</keyword>
<name>A0A919T182_9ACTN</name>
<dbReference type="AlphaFoldDB" id="A0A919T182"/>
<dbReference type="Pfam" id="PF08028">
    <property type="entry name" value="Acyl-CoA_dh_2"/>
    <property type="match status" value="1"/>
</dbReference>
<dbReference type="EMBL" id="BOQP01000053">
    <property type="protein sequence ID" value="GIM83206.1"/>
    <property type="molecule type" value="Genomic_DNA"/>
</dbReference>
<feature type="domain" description="Acyl-CoA dehydrogenase C-terminal" evidence="3">
    <location>
        <begin position="218"/>
        <end position="342"/>
    </location>
</feature>
<dbReference type="Proteomes" id="UP000680865">
    <property type="component" value="Unassembled WGS sequence"/>
</dbReference>
<dbReference type="InterPro" id="IPR013786">
    <property type="entry name" value="AcylCoA_DH/ox_N"/>
</dbReference>
<proteinExistence type="predicted"/>
<evidence type="ECO:0000256" key="1">
    <source>
        <dbReference type="ARBA" id="ARBA00023002"/>
    </source>
</evidence>
<sequence>MPLSLLDDLRALAPTIRKLAPQIEQDREIPASLIDQLAALGVFRLAAPADCGGLEADPVILIRVFEELGRADGSTGWTAMIAAATGMALGHLPPATARSMLEDPHFLIAGVAAPTGRATPVEGGHHVTGRWAFASAGRHATWLIGGALTPAGPRLFVMEPSSLTFHDTWHVSGLRGTGSNDFAADDVFVPDDRTFSLAEPPTQSGALYAFPALSLLALGIGAVSLGIARAAIEDFTELAKSKINPLTGKPLASRPTAQTAVAQAMALHGAGFAYLSEAVAAAGPDTASRALLRLAITTATTNAAQAVNLVYKAAGGNAVYDTSPLQRHFRDIHVATQHAMVSPEVTETVGAMLLGEEVSSVRI</sequence>
<dbReference type="InterPro" id="IPR013107">
    <property type="entry name" value="Acyl-CoA_DH_C"/>
</dbReference>
<dbReference type="Gene3D" id="1.10.540.10">
    <property type="entry name" value="Acyl-CoA dehydrogenase/oxidase, N-terminal domain"/>
    <property type="match status" value="1"/>
</dbReference>
<gene>
    <name evidence="4" type="ORF">Aco04nite_85360</name>
</gene>